<dbReference type="OMA" id="CKIRREG"/>
<proteinExistence type="predicted"/>
<protein>
    <recommendedName>
        <fullName evidence="3">Endonuclease/exonuclease/phosphatase domain-containing protein</fullName>
    </recommendedName>
</protein>
<evidence type="ECO:0000313" key="1">
    <source>
        <dbReference type="Ensembl" id="ENSOMEP00000030132.1"/>
    </source>
</evidence>
<reference evidence="1" key="2">
    <citation type="submission" date="2025-09" db="UniProtKB">
        <authorList>
            <consortium name="Ensembl"/>
        </authorList>
    </citation>
    <scope>IDENTIFICATION</scope>
</reference>
<dbReference type="SUPFAM" id="SSF56219">
    <property type="entry name" value="DNase I-like"/>
    <property type="match status" value="1"/>
</dbReference>
<evidence type="ECO:0008006" key="3">
    <source>
        <dbReference type="Google" id="ProtNLM"/>
    </source>
</evidence>
<dbReference type="AlphaFoldDB" id="A0A3B3DJ71"/>
<evidence type="ECO:0000313" key="2">
    <source>
        <dbReference type="Proteomes" id="UP000261560"/>
    </source>
</evidence>
<keyword evidence="2" id="KW-1185">Reference proteome</keyword>
<dbReference type="Gene3D" id="3.60.10.10">
    <property type="entry name" value="Endonuclease/exonuclease/phosphatase"/>
    <property type="match status" value="1"/>
</dbReference>
<dbReference type="InterPro" id="IPR036691">
    <property type="entry name" value="Endo/exonu/phosph_ase_sf"/>
</dbReference>
<sequence>QEKSVSKTERSRIQNKENLDIIPGRLLLIDCYYHGQKIRIVNVYTAPDRSKKVQLFKKVNEIINVGFNVILCGDFNTVTEEKDRISTFPFKISREGKLLADICSNASLADVYRTLHPNNVHFTPKKMEVLEYLI</sequence>
<organism evidence="1 2">
    <name type="scientific">Oryzias melastigma</name>
    <name type="common">Marine medaka</name>
    <dbReference type="NCBI Taxonomy" id="30732"/>
    <lineage>
        <taxon>Eukaryota</taxon>
        <taxon>Metazoa</taxon>
        <taxon>Chordata</taxon>
        <taxon>Craniata</taxon>
        <taxon>Vertebrata</taxon>
        <taxon>Euteleostomi</taxon>
        <taxon>Actinopterygii</taxon>
        <taxon>Neopterygii</taxon>
        <taxon>Teleostei</taxon>
        <taxon>Neoteleostei</taxon>
        <taxon>Acanthomorphata</taxon>
        <taxon>Ovalentaria</taxon>
        <taxon>Atherinomorphae</taxon>
        <taxon>Beloniformes</taxon>
        <taxon>Adrianichthyidae</taxon>
        <taxon>Oryziinae</taxon>
        <taxon>Oryzias</taxon>
    </lineage>
</organism>
<reference evidence="1" key="1">
    <citation type="submission" date="2025-08" db="UniProtKB">
        <authorList>
            <consortium name="Ensembl"/>
        </authorList>
    </citation>
    <scope>IDENTIFICATION</scope>
</reference>
<dbReference type="Proteomes" id="UP000261560">
    <property type="component" value="Unplaced"/>
</dbReference>
<dbReference type="GeneTree" id="ENSGT00990000203914"/>
<dbReference type="Ensembl" id="ENSOMET00000032864.1">
    <property type="protein sequence ID" value="ENSOMEP00000030132.1"/>
    <property type="gene ID" value="ENSOMEG00000014205.1"/>
</dbReference>
<accession>A0A3B3DJ71</accession>
<dbReference type="PaxDb" id="30732-ENSOMEP00000030132"/>
<name>A0A3B3DJ71_ORYME</name>